<feature type="domain" description="Formimidoylglutamate deiminase N-terminal" evidence="1">
    <location>
        <begin position="3"/>
        <end position="41"/>
    </location>
</feature>
<dbReference type="Proteomes" id="UP000401081">
    <property type="component" value="Unassembled WGS sequence"/>
</dbReference>
<dbReference type="AlphaFoldDB" id="A0A485CBE9"/>
<dbReference type="InterPro" id="IPR055156">
    <property type="entry name" value="HutF-like_N"/>
</dbReference>
<name>A0A485CBE9_KLUCR</name>
<keyword evidence="3" id="KW-1185">Reference proteome</keyword>
<protein>
    <submittedName>
        <fullName evidence="2">N-formimino-L-glutamate deiminase</fullName>
    </submittedName>
</protein>
<evidence type="ECO:0000259" key="1">
    <source>
        <dbReference type="Pfam" id="PF22429"/>
    </source>
</evidence>
<dbReference type="Gene3D" id="3.20.20.140">
    <property type="entry name" value="Metal-dependent hydrolases"/>
    <property type="match status" value="1"/>
</dbReference>
<sequence>MPAYFATQALLAEGWAHNVRLDVDAAGMLTAITPDSTAQDAVRLSGPVIPGMPNLHSHAFQRVMAGLAEVGRKPAGQFLDLA</sequence>
<proteinExistence type="predicted"/>
<gene>
    <name evidence="2" type="ORF">NCTC12993_05751</name>
</gene>
<evidence type="ECO:0000313" key="3">
    <source>
        <dbReference type="Proteomes" id="UP000401081"/>
    </source>
</evidence>
<evidence type="ECO:0000313" key="2">
    <source>
        <dbReference type="EMBL" id="VFS79069.1"/>
    </source>
</evidence>
<accession>A0A485CBE9</accession>
<dbReference type="GO" id="GO:0016810">
    <property type="term" value="F:hydrolase activity, acting on carbon-nitrogen (but not peptide) bonds"/>
    <property type="evidence" value="ECO:0007669"/>
    <property type="project" value="InterPro"/>
</dbReference>
<dbReference type="EMBL" id="CAADJD010000024">
    <property type="protein sequence ID" value="VFS79069.1"/>
    <property type="molecule type" value="Genomic_DNA"/>
</dbReference>
<dbReference type="Gene3D" id="2.30.40.10">
    <property type="entry name" value="Urease, subunit C, domain 1"/>
    <property type="match status" value="1"/>
</dbReference>
<dbReference type="InterPro" id="IPR011059">
    <property type="entry name" value="Metal-dep_hydrolase_composite"/>
</dbReference>
<organism evidence="2 3">
    <name type="scientific">Kluyvera cryocrescens</name>
    <name type="common">Kluyvera citrophila</name>
    <dbReference type="NCBI Taxonomy" id="580"/>
    <lineage>
        <taxon>Bacteria</taxon>
        <taxon>Pseudomonadati</taxon>
        <taxon>Pseudomonadota</taxon>
        <taxon>Gammaproteobacteria</taxon>
        <taxon>Enterobacterales</taxon>
        <taxon>Enterobacteriaceae</taxon>
        <taxon>Kluyvera</taxon>
    </lineage>
</organism>
<dbReference type="Pfam" id="PF22429">
    <property type="entry name" value="HutF_N"/>
    <property type="match status" value="1"/>
</dbReference>
<reference evidence="2 3" key="1">
    <citation type="submission" date="2019-03" db="EMBL/GenBank/DDBJ databases">
        <authorList>
            <consortium name="Pathogen Informatics"/>
        </authorList>
    </citation>
    <scope>NUCLEOTIDE SEQUENCE [LARGE SCALE GENOMIC DNA]</scope>
    <source>
        <strain evidence="2 3">NCTC12993</strain>
    </source>
</reference>